<feature type="region of interest" description="Disordered" evidence="1">
    <location>
        <begin position="140"/>
        <end position="162"/>
    </location>
</feature>
<dbReference type="Proteomes" id="UP001307760">
    <property type="component" value="Unassembled WGS sequence"/>
</dbReference>
<accession>A0ABU7P1K2</accession>
<keyword evidence="2" id="KW-0812">Transmembrane</keyword>
<feature type="compositionally biased region" description="Low complexity" evidence="1">
    <location>
        <begin position="262"/>
        <end position="288"/>
    </location>
</feature>
<feature type="region of interest" description="Disordered" evidence="1">
    <location>
        <begin position="205"/>
        <end position="297"/>
    </location>
</feature>
<evidence type="ECO:0000256" key="1">
    <source>
        <dbReference type="SAM" id="MobiDB-lite"/>
    </source>
</evidence>
<proteinExistence type="predicted"/>
<keyword evidence="2" id="KW-1133">Transmembrane helix</keyword>
<dbReference type="EMBL" id="JAZBJP010000039">
    <property type="protein sequence ID" value="MEE4424500.1"/>
    <property type="molecule type" value="Genomic_DNA"/>
</dbReference>
<evidence type="ECO:0000313" key="4">
    <source>
        <dbReference type="Proteomes" id="UP001307760"/>
    </source>
</evidence>
<protein>
    <submittedName>
        <fullName evidence="3">Uncharacterized protein</fullName>
    </submittedName>
</protein>
<sequence length="297" mass="30171">MYGEDPYGGAGYSYAYGHEPAHGHEPAYGHESAYGHEPAHGHEPAYGHESAYGHEPAHGHESAYGDAYGGGVTGATGVTTGTAPPAWNEASPAPWTHRTAQATTAWDDSPHGDVLTAELPVFGTDQLPVADTAQLPVFDAPDHPVPAPDAPQSETARPVFVDSSGRRQRRVLRAARLLVIPAGGYVAVLISTMLGGPSISSPFVPHADSAHPARPTATAPDPSPGTGHPARSASPTATNSGTAARKTPGPTGRPTASAGPVAPSRPTAAPTTTAAPTRAAAPAPRGRALGSSHKPVK</sequence>
<name>A0ABU7P1K2_9ACTN</name>
<keyword evidence="2" id="KW-0472">Membrane</keyword>
<keyword evidence="4" id="KW-1185">Reference proteome</keyword>
<comment type="caution">
    <text evidence="3">The sequence shown here is derived from an EMBL/GenBank/DDBJ whole genome shotgun (WGS) entry which is preliminary data.</text>
</comment>
<organism evidence="3 4">
    <name type="scientific">Streptomyces bugieae</name>
    <dbReference type="NCBI Taxonomy" id="3098223"/>
    <lineage>
        <taxon>Bacteria</taxon>
        <taxon>Bacillati</taxon>
        <taxon>Actinomycetota</taxon>
        <taxon>Actinomycetes</taxon>
        <taxon>Kitasatosporales</taxon>
        <taxon>Streptomycetaceae</taxon>
        <taxon>Streptomyces</taxon>
    </lineage>
</organism>
<evidence type="ECO:0000256" key="2">
    <source>
        <dbReference type="SAM" id="Phobius"/>
    </source>
</evidence>
<feature type="compositionally biased region" description="Polar residues" evidence="1">
    <location>
        <begin position="233"/>
        <end position="242"/>
    </location>
</feature>
<evidence type="ECO:0000313" key="3">
    <source>
        <dbReference type="EMBL" id="MEE4424500.1"/>
    </source>
</evidence>
<gene>
    <name evidence="3" type="ORF">V2J85_35050</name>
</gene>
<reference evidence="3 4" key="1">
    <citation type="submission" date="2023-12" db="EMBL/GenBank/DDBJ databases">
        <title>30 novel species of actinomycetes from the DSMZ collection.</title>
        <authorList>
            <person name="Nouioui I."/>
        </authorList>
    </citation>
    <scope>NUCLEOTIDE SEQUENCE [LARGE SCALE GENOMIC DNA]</scope>
    <source>
        <strain evidence="3 4">DSM 41528</strain>
    </source>
</reference>
<feature type="transmembrane region" description="Helical" evidence="2">
    <location>
        <begin position="174"/>
        <end position="194"/>
    </location>
</feature>
<dbReference type="RefSeq" id="WP_330823802.1">
    <property type="nucleotide sequence ID" value="NZ_JAZBJP010000039.1"/>
</dbReference>